<dbReference type="AlphaFoldDB" id="A0A919B459"/>
<name>A0A919B459_9ACTN</name>
<reference evidence="1" key="2">
    <citation type="submission" date="2020-09" db="EMBL/GenBank/DDBJ databases">
        <authorList>
            <person name="Sun Q."/>
            <person name="Ohkuma M."/>
        </authorList>
    </citation>
    <scope>NUCLEOTIDE SEQUENCE</scope>
    <source>
        <strain evidence="1">JCM 4059</strain>
    </source>
</reference>
<proteinExistence type="predicted"/>
<evidence type="ECO:0000313" key="2">
    <source>
        <dbReference type="Proteomes" id="UP000638313"/>
    </source>
</evidence>
<sequence length="152" mass="15432">MTAFDAEWAEIKRGISADPGMKLAGVKGGSGGTSGAGGGVSSVKTAWTSAGESVGNLGTDTRKALGALERDHKALGSGGDKGVQSADAEREVHDSWKTYLEAVSGRCDALKEQLQAAATIQHGNDQGAAAAFDKLGQRYKDTPAVGGQKAGR</sequence>
<dbReference type="EMBL" id="BNBD01000007">
    <property type="protein sequence ID" value="GHF52747.1"/>
    <property type="molecule type" value="Genomic_DNA"/>
</dbReference>
<comment type="caution">
    <text evidence="1">The sequence shown here is derived from an EMBL/GenBank/DDBJ whole genome shotgun (WGS) entry which is preliminary data.</text>
</comment>
<dbReference type="Proteomes" id="UP000638313">
    <property type="component" value="Unassembled WGS sequence"/>
</dbReference>
<protein>
    <submittedName>
        <fullName evidence="1">Uncharacterized protein</fullName>
    </submittedName>
</protein>
<reference evidence="1" key="1">
    <citation type="journal article" date="2014" name="Int. J. Syst. Evol. Microbiol.">
        <title>Complete genome sequence of Corynebacterium casei LMG S-19264T (=DSM 44701T), isolated from a smear-ripened cheese.</title>
        <authorList>
            <consortium name="US DOE Joint Genome Institute (JGI-PGF)"/>
            <person name="Walter F."/>
            <person name="Albersmeier A."/>
            <person name="Kalinowski J."/>
            <person name="Ruckert C."/>
        </authorList>
    </citation>
    <scope>NUCLEOTIDE SEQUENCE</scope>
    <source>
        <strain evidence="1">JCM 4059</strain>
    </source>
</reference>
<organism evidence="1 2">
    <name type="scientific">Streptomyces mashuensis</name>
    <dbReference type="NCBI Taxonomy" id="33904"/>
    <lineage>
        <taxon>Bacteria</taxon>
        <taxon>Bacillati</taxon>
        <taxon>Actinomycetota</taxon>
        <taxon>Actinomycetes</taxon>
        <taxon>Kitasatosporales</taxon>
        <taxon>Streptomycetaceae</taxon>
        <taxon>Streptomyces</taxon>
    </lineage>
</organism>
<gene>
    <name evidence="1" type="ORF">GCM10010218_37750</name>
</gene>
<accession>A0A919B459</accession>
<keyword evidence="2" id="KW-1185">Reference proteome</keyword>
<evidence type="ECO:0000313" key="1">
    <source>
        <dbReference type="EMBL" id="GHF52747.1"/>
    </source>
</evidence>